<dbReference type="KEGG" id="vg:64766866"/>
<sequence>MQVNDYRAAGADDVRFAAKRHRRNGEHAIADALEAIANRIARQELEEAR</sequence>
<dbReference type="GeneID" id="64766866"/>
<proteinExistence type="predicted"/>
<keyword evidence="2" id="KW-1185">Reference proteome</keyword>
<dbReference type="RefSeq" id="YP_010059634.1">
    <property type="nucleotide sequence ID" value="NC_054726.1"/>
</dbReference>
<protein>
    <submittedName>
        <fullName evidence="1">Uncharacterized protein</fullName>
    </submittedName>
</protein>
<reference evidence="1 2" key="1">
    <citation type="submission" date="2019-10" db="EMBL/GenBank/DDBJ databases">
        <authorList>
            <person name="Garlena R.A."/>
            <person name="Russell D.A."/>
            <person name="Pope W.H."/>
            <person name="Jacobs-Sera D."/>
            <person name="Hatfull G.F."/>
        </authorList>
    </citation>
    <scope>NUCLEOTIDE SEQUENCE [LARGE SCALE GENOMIC DNA]</scope>
</reference>
<evidence type="ECO:0000313" key="2">
    <source>
        <dbReference type="Proteomes" id="UP000423065"/>
    </source>
</evidence>
<gene>
    <name evidence="1" type="primary">159</name>
    <name evidence="1" type="ORF">SEA_STORMAGEDDON_159</name>
</gene>
<dbReference type="EMBL" id="MN586040">
    <property type="protein sequence ID" value="QGJ95019.1"/>
    <property type="molecule type" value="Genomic_DNA"/>
</dbReference>
<name>A0A649VSU2_9CAUD</name>
<dbReference type="Proteomes" id="UP000423065">
    <property type="component" value="Segment"/>
</dbReference>
<evidence type="ECO:0000313" key="1">
    <source>
        <dbReference type="EMBL" id="QGJ95019.1"/>
    </source>
</evidence>
<organism evidence="1 2">
    <name type="scientific">Gordonia phage Stormageddon</name>
    <dbReference type="NCBI Taxonomy" id="2656541"/>
    <lineage>
        <taxon>Viruses</taxon>
        <taxon>Duplodnaviria</taxon>
        <taxon>Heunggongvirae</taxon>
        <taxon>Uroviricota</taxon>
        <taxon>Caudoviricetes</taxon>
        <taxon>Stormageddonvirus</taxon>
        <taxon>Stormageddonvirus Stormageddon</taxon>
    </lineage>
</organism>
<accession>A0A649VSU2</accession>